<dbReference type="PANTHER" id="PTHR15526:SF5">
    <property type="entry name" value="MUSKELIN"/>
    <property type="match status" value="1"/>
</dbReference>
<sequence length="84" mass="10125">MRLDDFWSLKLCRPSKEFLLRHCRYLIRKYRFEEKAQSEPLSALKYLQNDLSLTVDHTDPAETKEVPHSRFTVPALQCRRRSEE</sequence>
<protein>
    <submittedName>
        <fullName evidence="1">Muskelin</fullName>
    </submittedName>
</protein>
<gene>
    <name evidence="1" type="primary">Mkln1_2</name>
    <name evidence="1" type="ORF">EYF80_067581</name>
</gene>
<proteinExistence type="predicted"/>
<dbReference type="EMBL" id="SRLO01023167">
    <property type="protein sequence ID" value="TNN22305.1"/>
    <property type="molecule type" value="Genomic_DNA"/>
</dbReference>
<dbReference type="PANTHER" id="PTHR15526">
    <property type="entry name" value="MUSKELIN"/>
    <property type="match status" value="1"/>
</dbReference>
<comment type="caution">
    <text evidence="1">The sequence shown here is derived from an EMBL/GenBank/DDBJ whole genome shotgun (WGS) entry which is preliminary data.</text>
</comment>
<accession>A0A4Z2E0L1</accession>
<dbReference type="GO" id="GO:0005737">
    <property type="term" value="C:cytoplasm"/>
    <property type="evidence" value="ECO:0007669"/>
    <property type="project" value="TreeGrafter"/>
</dbReference>
<organism evidence="1 2">
    <name type="scientific">Liparis tanakae</name>
    <name type="common">Tanaka's snailfish</name>
    <dbReference type="NCBI Taxonomy" id="230148"/>
    <lineage>
        <taxon>Eukaryota</taxon>
        <taxon>Metazoa</taxon>
        <taxon>Chordata</taxon>
        <taxon>Craniata</taxon>
        <taxon>Vertebrata</taxon>
        <taxon>Euteleostomi</taxon>
        <taxon>Actinopterygii</taxon>
        <taxon>Neopterygii</taxon>
        <taxon>Teleostei</taxon>
        <taxon>Neoteleostei</taxon>
        <taxon>Acanthomorphata</taxon>
        <taxon>Eupercaria</taxon>
        <taxon>Perciformes</taxon>
        <taxon>Cottioidei</taxon>
        <taxon>Cottales</taxon>
        <taxon>Liparidae</taxon>
        <taxon>Liparis</taxon>
    </lineage>
</organism>
<reference evidence="1 2" key="1">
    <citation type="submission" date="2019-03" db="EMBL/GenBank/DDBJ databases">
        <title>First draft genome of Liparis tanakae, snailfish: a comprehensive survey of snailfish specific genes.</title>
        <authorList>
            <person name="Kim W."/>
            <person name="Song I."/>
            <person name="Jeong J.-H."/>
            <person name="Kim D."/>
            <person name="Kim S."/>
            <person name="Ryu S."/>
            <person name="Song J.Y."/>
            <person name="Lee S.K."/>
        </authorList>
    </citation>
    <scope>NUCLEOTIDE SEQUENCE [LARGE SCALE GENOMIC DNA]</scope>
    <source>
        <tissue evidence="1">Muscle</tissue>
    </source>
</reference>
<dbReference type="Proteomes" id="UP000314294">
    <property type="component" value="Unassembled WGS sequence"/>
</dbReference>
<evidence type="ECO:0000313" key="1">
    <source>
        <dbReference type="EMBL" id="TNN22305.1"/>
    </source>
</evidence>
<dbReference type="AlphaFoldDB" id="A0A4Z2E0L1"/>
<dbReference type="InterPro" id="IPR052456">
    <property type="entry name" value="CTLH_complex_component"/>
</dbReference>
<dbReference type="OrthoDB" id="10052615at2759"/>
<name>A0A4Z2E0L1_9TELE</name>
<keyword evidence="2" id="KW-1185">Reference proteome</keyword>
<evidence type="ECO:0000313" key="2">
    <source>
        <dbReference type="Proteomes" id="UP000314294"/>
    </source>
</evidence>